<accession>A0ABV8MEV7</accession>
<gene>
    <name evidence="2" type="ORF">ACFO0M_20765</name>
</gene>
<dbReference type="Gene3D" id="2.60.40.2230">
    <property type="entry name" value="Uncharacterised protein YcnI-like PF07987, DUF1775"/>
    <property type="match status" value="1"/>
</dbReference>
<evidence type="ECO:0000259" key="1">
    <source>
        <dbReference type="Pfam" id="PF07987"/>
    </source>
</evidence>
<feature type="non-terminal residue" evidence="2">
    <location>
        <position position="97"/>
    </location>
</feature>
<dbReference type="InterPro" id="IPR012533">
    <property type="entry name" value="YcnI-copper_dom"/>
</dbReference>
<evidence type="ECO:0000313" key="2">
    <source>
        <dbReference type="EMBL" id="MFC4148694.1"/>
    </source>
</evidence>
<comment type="caution">
    <text evidence="2">The sequence shown here is derived from an EMBL/GenBank/DDBJ whole genome shotgun (WGS) entry which is preliminary data.</text>
</comment>
<reference evidence="3" key="1">
    <citation type="journal article" date="2019" name="Int. J. Syst. Evol. Microbiol.">
        <title>The Global Catalogue of Microorganisms (GCM) 10K type strain sequencing project: providing services to taxonomists for standard genome sequencing and annotation.</title>
        <authorList>
            <consortium name="The Broad Institute Genomics Platform"/>
            <consortium name="The Broad Institute Genome Sequencing Center for Infectious Disease"/>
            <person name="Wu L."/>
            <person name="Ma J."/>
        </authorList>
    </citation>
    <scope>NUCLEOTIDE SEQUENCE [LARGE SCALE GENOMIC DNA]</scope>
    <source>
        <strain evidence="3">2803GPT1-18</strain>
    </source>
</reference>
<feature type="domain" description="YncI copper-binding" evidence="1">
    <location>
        <begin position="46"/>
        <end position="95"/>
    </location>
</feature>
<dbReference type="RefSeq" id="WP_377522559.1">
    <property type="nucleotide sequence ID" value="NZ_JBHSBT010000017.1"/>
</dbReference>
<proteinExistence type="predicted"/>
<organism evidence="2 3">
    <name type="scientific">Micromonospora mangrovi</name>
    <dbReference type="NCBI Taxonomy" id="1182597"/>
    <lineage>
        <taxon>Bacteria</taxon>
        <taxon>Bacillati</taxon>
        <taxon>Actinomycetota</taxon>
        <taxon>Actinomycetes</taxon>
        <taxon>Micromonosporales</taxon>
        <taxon>Micromonosporaceae</taxon>
        <taxon>Micromonospora</taxon>
    </lineage>
</organism>
<dbReference type="Pfam" id="PF07987">
    <property type="entry name" value="DUF1775"/>
    <property type="match status" value="1"/>
</dbReference>
<keyword evidence="3" id="KW-1185">Reference proteome</keyword>
<dbReference type="Proteomes" id="UP001595788">
    <property type="component" value="Unassembled WGS sequence"/>
</dbReference>
<sequence>MPEDRPAEPDAKDALIMNRTVLARAATIAAGAAALTLGLAGPAAAHVTVNPSTAVQGGWTKVSFRVPNETDTADTTKVEVNLPTATPIASVSLKPLT</sequence>
<name>A0ABV8MEV7_9ACTN</name>
<dbReference type="EMBL" id="JBHSBT010000017">
    <property type="protein sequence ID" value="MFC4148694.1"/>
    <property type="molecule type" value="Genomic_DNA"/>
</dbReference>
<evidence type="ECO:0000313" key="3">
    <source>
        <dbReference type="Proteomes" id="UP001595788"/>
    </source>
</evidence>
<dbReference type="InterPro" id="IPR038507">
    <property type="entry name" value="YcnI-like_sf"/>
</dbReference>
<protein>
    <submittedName>
        <fullName evidence="2">DUF1775 domain-containing protein</fullName>
    </submittedName>
</protein>